<accession>X0Y067</accession>
<organism evidence="1">
    <name type="scientific">marine sediment metagenome</name>
    <dbReference type="NCBI Taxonomy" id="412755"/>
    <lineage>
        <taxon>unclassified sequences</taxon>
        <taxon>metagenomes</taxon>
        <taxon>ecological metagenomes</taxon>
    </lineage>
</organism>
<dbReference type="EMBL" id="BARS01058939">
    <property type="protein sequence ID" value="GAG42198.1"/>
    <property type="molecule type" value="Genomic_DNA"/>
</dbReference>
<dbReference type="AlphaFoldDB" id="X0Y067"/>
<name>X0Y067_9ZZZZ</name>
<reference evidence="1" key="1">
    <citation type="journal article" date="2014" name="Front. Microbiol.">
        <title>High frequency of phylogenetically diverse reductive dehalogenase-homologous genes in deep subseafloor sedimentary metagenomes.</title>
        <authorList>
            <person name="Kawai M."/>
            <person name="Futagami T."/>
            <person name="Toyoda A."/>
            <person name="Takaki Y."/>
            <person name="Nishi S."/>
            <person name="Hori S."/>
            <person name="Arai W."/>
            <person name="Tsubouchi T."/>
            <person name="Morono Y."/>
            <person name="Uchiyama I."/>
            <person name="Ito T."/>
            <person name="Fujiyama A."/>
            <person name="Inagaki F."/>
            <person name="Takami H."/>
        </authorList>
    </citation>
    <scope>NUCLEOTIDE SEQUENCE</scope>
    <source>
        <strain evidence="1">Expedition CK06-06</strain>
    </source>
</reference>
<feature type="non-terminal residue" evidence="1">
    <location>
        <position position="75"/>
    </location>
</feature>
<sequence>KAKDSRNPEVVKELGNFMAKIDNPPEIINYKLRNAEVNDINNPPKIITVETYTTFKLSVEALDDINLESVVFKIA</sequence>
<evidence type="ECO:0000313" key="1">
    <source>
        <dbReference type="EMBL" id="GAG42198.1"/>
    </source>
</evidence>
<protein>
    <submittedName>
        <fullName evidence="1">Uncharacterized protein</fullName>
    </submittedName>
</protein>
<proteinExistence type="predicted"/>
<gene>
    <name evidence="1" type="ORF">S01H1_85673</name>
</gene>
<comment type="caution">
    <text evidence="1">The sequence shown here is derived from an EMBL/GenBank/DDBJ whole genome shotgun (WGS) entry which is preliminary data.</text>
</comment>
<feature type="non-terminal residue" evidence="1">
    <location>
        <position position="1"/>
    </location>
</feature>